<keyword evidence="3 7" id="KW-0547">Nucleotide-binding</keyword>
<protein>
    <recommendedName>
        <fullName evidence="7">Shikimate kinase</fullName>
        <shortName evidence="7">SK</shortName>
        <ecNumber evidence="7">2.7.1.71</ecNumber>
    </recommendedName>
</protein>
<dbReference type="EMBL" id="JBHUOZ010000003">
    <property type="protein sequence ID" value="MFD2920331.1"/>
    <property type="molecule type" value="Genomic_DNA"/>
</dbReference>
<dbReference type="EC" id="2.7.1.71" evidence="7"/>
<dbReference type="PRINTS" id="PR01100">
    <property type="entry name" value="SHIKIMTKNASE"/>
</dbReference>
<name>A0ABW6A7U9_9BACT</name>
<feature type="binding site" evidence="7">
    <location>
        <begin position="11"/>
        <end position="16"/>
    </location>
    <ligand>
        <name>ATP</name>
        <dbReference type="ChEBI" id="CHEBI:30616"/>
    </ligand>
</feature>
<keyword evidence="7" id="KW-0479">Metal-binding</keyword>
<evidence type="ECO:0000256" key="7">
    <source>
        <dbReference type="HAMAP-Rule" id="MF_00109"/>
    </source>
</evidence>
<feature type="binding site" evidence="7">
    <location>
        <position position="119"/>
    </location>
    <ligand>
        <name>ATP</name>
        <dbReference type="ChEBI" id="CHEBI:30616"/>
    </ligand>
</feature>
<keyword evidence="9" id="KW-1185">Reference proteome</keyword>
<comment type="caution">
    <text evidence="8">The sequence shown here is derived from an EMBL/GenBank/DDBJ whole genome shotgun (WGS) entry which is preliminary data.</text>
</comment>
<comment type="caution">
    <text evidence="7">Lacks conserved residue(s) required for the propagation of feature annotation.</text>
</comment>
<gene>
    <name evidence="7" type="primary">aroK</name>
    <name evidence="8" type="ORF">ACFS6H_11455</name>
</gene>
<reference evidence="9" key="1">
    <citation type="journal article" date="2019" name="Int. J. Syst. Evol. Microbiol.">
        <title>The Global Catalogue of Microorganisms (GCM) 10K type strain sequencing project: providing services to taxonomists for standard genome sequencing and annotation.</title>
        <authorList>
            <consortium name="The Broad Institute Genomics Platform"/>
            <consortium name="The Broad Institute Genome Sequencing Center for Infectious Disease"/>
            <person name="Wu L."/>
            <person name="Ma J."/>
        </authorList>
    </citation>
    <scope>NUCLEOTIDE SEQUENCE [LARGE SCALE GENOMIC DNA]</scope>
    <source>
        <strain evidence="9">KCTC 23299</strain>
    </source>
</reference>
<dbReference type="Gene3D" id="3.40.50.300">
    <property type="entry name" value="P-loop containing nucleotide triphosphate hydrolases"/>
    <property type="match status" value="1"/>
</dbReference>
<evidence type="ECO:0000256" key="5">
    <source>
        <dbReference type="ARBA" id="ARBA00022840"/>
    </source>
</evidence>
<dbReference type="Pfam" id="PF01202">
    <property type="entry name" value="SKI"/>
    <property type="match status" value="1"/>
</dbReference>
<comment type="function">
    <text evidence="7">Catalyzes the specific phosphorylation of the 3-hydroxyl group of shikimic acid using ATP as a cosubstrate.</text>
</comment>
<sequence length="169" mass="19570">MMKIFLIGFMGTGKTHWGRLLSRKMGLPFFDLDEQIVNSAGKSINEIFAEKGEEQFRLLEKETLHIIAESHESFIMACGGGTPCFFNNIVYMKEMGTVVWINTSAQTIFERLLKEKDHRPLLRDLSDDQLKNFIAKKIADRRIYYQQAQVTIEEESIDIDKFVDTLFHA</sequence>
<evidence type="ECO:0000313" key="9">
    <source>
        <dbReference type="Proteomes" id="UP001597511"/>
    </source>
</evidence>
<accession>A0ABW6A7U9</accession>
<dbReference type="RefSeq" id="WP_386098469.1">
    <property type="nucleotide sequence ID" value="NZ_JBHUOZ010000003.1"/>
</dbReference>
<comment type="subcellular location">
    <subcellularLocation>
        <location evidence="7">Cytoplasm</location>
    </subcellularLocation>
</comment>
<keyword evidence="7" id="KW-0460">Magnesium</keyword>
<feature type="binding site" evidence="7">
    <location>
        <position position="15"/>
    </location>
    <ligand>
        <name>Mg(2+)</name>
        <dbReference type="ChEBI" id="CHEBI:18420"/>
    </ligand>
</feature>
<keyword evidence="5 7" id="KW-0067">ATP-binding</keyword>
<dbReference type="HAMAP" id="MF_00109">
    <property type="entry name" value="Shikimate_kinase"/>
    <property type="match status" value="1"/>
</dbReference>
<evidence type="ECO:0000256" key="3">
    <source>
        <dbReference type="ARBA" id="ARBA00022741"/>
    </source>
</evidence>
<dbReference type="PANTHER" id="PTHR21087:SF16">
    <property type="entry name" value="SHIKIMATE KINASE 1, CHLOROPLASTIC"/>
    <property type="match status" value="1"/>
</dbReference>
<keyword evidence="4 7" id="KW-0418">Kinase</keyword>
<feature type="binding site" evidence="7">
    <location>
        <position position="57"/>
    </location>
    <ligand>
        <name>substrate</name>
    </ligand>
</feature>
<evidence type="ECO:0000313" key="8">
    <source>
        <dbReference type="EMBL" id="MFD2920331.1"/>
    </source>
</evidence>
<evidence type="ECO:0000256" key="6">
    <source>
        <dbReference type="ARBA" id="ARBA00023141"/>
    </source>
</evidence>
<dbReference type="Proteomes" id="UP001597511">
    <property type="component" value="Unassembled WGS sequence"/>
</dbReference>
<keyword evidence="6 7" id="KW-0057">Aromatic amino acid biosynthesis</keyword>
<keyword evidence="2 7" id="KW-0808">Transferase</keyword>
<evidence type="ECO:0000256" key="2">
    <source>
        <dbReference type="ARBA" id="ARBA00022679"/>
    </source>
</evidence>
<feature type="binding site" evidence="7">
    <location>
        <position position="33"/>
    </location>
    <ligand>
        <name>substrate</name>
    </ligand>
</feature>
<comment type="similarity">
    <text evidence="7">Belongs to the shikimate kinase family.</text>
</comment>
<dbReference type="InterPro" id="IPR031322">
    <property type="entry name" value="Shikimate/glucono_kinase"/>
</dbReference>
<proteinExistence type="inferred from homology"/>
<evidence type="ECO:0000256" key="4">
    <source>
        <dbReference type="ARBA" id="ARBA00022777"/>
    </source>
</evidence>
<dbReference type="InterPro" id="IPR000623">
    <property type="entry name" value="Shikimate_kinase/TSH1"/>
</dbReference>
<keyword evidence="7" id="KW-0963">Cytoplasm</keyword>
<keyword evidence="1 7" id="KW-0028">Amino-acid biosynthesis</keyword>
<comment type="subunit">
    <text evidence="7">Monomer.</text>
</comment>
<comment type="pathway">
    <text evidence="7">Metabolic intermediate biosynthesis; chorismate biosynthesis; chorismate from D-erythrose 4-phosphate and phosphoenolpyruvate: step 5/7.</text>
</comment>
<feature type="binding site" evidence="7">
    <location>
        <position position="141"/>
    </location>
    <ligand>
        <name>substrate</name>
    </ligand>
</feature>
<feature type="binding site" evidence="7">
    <location>
        <position position="80"/>
    </location>
    <ligand>
        <name>substrate</name>
    </ligand>
</feature>
<organism evidence="8 9">
    <name type="scientific">Terrimonas rubra</name>
    <dbReference type="NCBI Taxonomy" id="1035890"/>
    <lineage>
        <taxon>Bacteria</taxon>
        <taxon>Pseudomonadati</taxon>
        <taxon>Bacteroidota</taxon>
        <taxon>Chitinophagia</taxon>
        <taxon>Chitinophagales</taxon>
        <taxon>Chitinophagaceae</taxon>
        <taxon>Terrimonas</taxon>
    </lineage>
</organism>
<dbReference type="InterPro" id="IPR027417">
    <property type="entry name" value="P-loop_NTPase"/>
</dbReference>
<comment type="catalytic activity">
    <reaction evidence="7">
        <text>shikimate + ATP = 3-phosphoshikimate + ADP + H(+)</text>
        <dbReference type="Rhea" id="RHEA:13121"/>
        <dbReference type="ChEBI" id="CHEBI:15378"/>
        <dbReference type="ChEBI" id="CHEBI:30616"/>
        <dbReference type="ChEBI" id="CHEBI:36208"/>
        <dbReference type="ChEBI" id="CHEBI:145989"/>
        <dbReference type="ChEBI" id="CHEBI:456216"/>
        <dbReference type="EC" id="2.7.1.71"/>
    </reaction>
</comment>
<dbReference type="PANTHER" id="PTHR21087">
    <property type="entry name" value="SHIKIMATE KINASE"/>
    <property type="match status" value="1"/>
</dbReference>
<comment type="cofactor">
    <cofactor evidence="7">
        <name>Mg(2+)</name>
        <dbReference type="ChEBI" id="CHEBI:18420"/>
    </cofactor>
    <text evidence="7">Binds 1 Mg(2+) ion per subunit.</text>
</comment>
<dbReference type="CDD" id="cd00464">
    <property type="entry name" value="SK"/>
    <property type="match status" value="1"/>
</dbReference>
<dbReference type="GO" id="GO:0016301">
    <property type="term" value="F:kinase activity"/>
    <property type="evidence" value="ECO:0007669"/>
    <property type="project" value="UniProtKB-KW"/>
</dbReference>
<evidence type="ECO:0000256" key="1">
    <source>
        <dbReference type="ARBA" id="ARBA00022605"/>
    </source>
</evidence>
<dbReference type="SUPFAM" id="SSF52540">
    <property type="entry name" value="P-loop containing nucleoside triphosphate hydrolases"/>
    <property type="match status" value="1"/>
</dbReference>